<dbReference type="InterPro" id="IPR001633">
    <property type="entry name" value="EAL_dom"/>
</dbReference>
<dbReference type="InterPro" id="IPR001789">
    <property type="entry name" value="Sig_transdc_resp-reg_receiver"/>
</dbReference>
<dbReference type="STRING" id="702114.A1355_13985"/>
<keyword evidence="5" id="KW-1185">Reference proteome</keyword>
<organism evidence="4 5">
    <name type="scientific">Methylomonas koyamae</name>
    <dbReference type="NCBI Taxonomy" id="702114"/>
    <lineage>
        <taxon>Bacteria</taxon>
        <taxon>Pseudomonadati</taxon>
        <taxon>Pseudomonadota</taxon>
        <taxon>Gammaproteobacteria</taxon>
        <taxon>Methylococcales</taxon>
        <taxon>Methylococcaceae</taxon>
        <taxon>Methylomonas</taxon>
    </lineage>
</organism>
<dbReference type="RefSeq" id="WP_064031357.1">
    <property type="nucleotide sequence ID" value="NZ_LUUK01000217.1"/>
</dbReference>
<evidence type="ECO:0000256" key="1">
    <source>
        <dbReference type="PROSITE-ProRule" id="PRU00169"/>
    </source>
</evidence>
<reference evidence="5" key="1">
    <citation type="submission" date="2016-03" db="EMBL/GenBank/DDBJ databases">
        <authorList>
            <person name="Heylen K."/>
            <person name="De Vos P."/>
            <person name="Vekeman B."/>
        </authorList>
    </citation>
    <scope>NUCLEOTIDE SEQUENCE [LARGE SCALE GENOMIC DNA]</scope>
    <source>
        <strain evidence="5">R-45383</strain>
    </source>
</reference>
<dbReference type="InterPro" id="IPR035919">
    <property type="entry name" value="EAL_sf"/>
</dbReference>
<dbReference type="CDD" id="cd01948">
    <property type="entry name" value="EAL"/>
    <property type="match status" value="1"/>
</dbReference>
<evidence type="ECO:0000313" key="4">
    <source>
        <dbReference type="EMBL" id="OAI12747.1"/>
    </source>
</evidence>
<gene>
    <name evidence="4" type="ORF">A1355_13985</name>
</gene>
<feature type="modified residue" description="4-aspartylphosphate" evidence="1">
    <location>
        <position position="60"/>
    </location>
</feature>
<dbReference type="EMBL" id="LUUK01000217">
    <property type="protein sequence ID" value="OAI12747.1"/>
    <property type="molecule type" value="Genomic_DNA"/>
</dbReference>
<dbReference type="Pfam" id="PF00072">
    <property type="entry name" value="Response_reg"/>
    <property type="match status" value="1"/>
</dbReference>
<feature type="domain" description="Response regulatory" evidence="2">
    <location>
        <begin position="8"/>
        <end position="130"/>
    </location>
</feature>
<dbReference type="GO" id="GO:0000160">
    <property type="term" value="P:phosphorelay signal transduction system"/>
    <property type="evidence" value="ECO:0007669"/>
    <property type="project" value="InterPro"/>
</dbReference>
<dbReference type="InterPro" id="IPR050706">
    <property type="entry name" value="Cyclic-di-GMP_PDE-like"/>
</dbReference>
<dbReference type="SMART" id="SM00052">
    <property type="entry name" value="EAL"/>
    <property type="match status" value="1"/>
</dbReference>
<evidence type="ECO:0000259" key="2">
    <source>
        <dbReference type="PROSITE" id="PS50110"/>
    </source>
</evidence>
<dbReference type="Proteomes" id="UP000077628">
    <property type="component" value="Unassembled WGS sequence"/>
</dbReference>
<proteinExistence type="predicted"/>
<dbReference type="Pfam" id="PF00563">
    <property type="entry name" value="EAL"/>
    <property type="match status" value="1"/>
</dbReference>
<dbReference type="PANTHER" id="PTHR33121:SF79">
    <property type="entry name" value="CYCLIC DI-GMP PHOSPHODIESTERASE PDED-RELATED"/>
    <property type="match status" value="1"/>
</dbReference>
<dbReference type="SUPFAM" id="SSF52172">
    <property type="entry name" value="CheY-like"/>
    <property type="match status" value="1"/>
</dbReference>
<feature type="domain" description="EAL" evidence="3">
    <location>
        <begin position="142"/>
        <end position="395"/>
    </location>
</feature>
<dbReference type="GO" id="GO:0016301">
    <property type="term" value="F:kinase activity"/>
    <property type="evidence" value="ECO:0007669"/>
    <property type="project" value="UniProtKB-KW"/>
</dbReference>
<dbReference type="InterPro" id="IPR011006">
    <property type="entry name" value="CheY-like_superfamily"/>
</dbReference>
<dbReference type="AlphaFoldDB" id="A0A177N412"/>
<dbReference type="Gene3D" id="3.20.20.450">
    <property type="entry name" value="EAL domain"/>
    <property type="match status" value="1"/>
</dbReference>
<dbReference type="Gene3D" id="3.40.50.2300">
    <property type="match status" value="1"/>
</dbReference>
<dbReference type="OrthoDB" id="8553030at2"/>
<dbReference type="SMART" id="SM00448">
    <property type="entry name" value="REC"/>
    <property type="match status" value="1"/>
</dbReference>
<dbReference type="GO" id="GO:0071111">
    <property type="term" value="F:cyclic-guanylate-specific phosphodiesterase activity"/>
    <property type="evidence" value="ECO:0007669"/>
    <property type="project" value="InterPro"/>
</dbReference>
<sequence length="410" mass="45788">MIEKSEIRIMLLDDEPFMLKLLAHMLTTLGFTQVTACGSGCDTLEWIDRSLTPLDLILLDINMPDMDGIEFVRHLVKRQYTGSLILVSGEDEHMQQSAEALIRSHGLASLGHLQKPVNPNDLSALLATWKPTNMSRRQSTRKIYSPEEVRTAITNGELVNYYQPKVELSSGKVVGVESLVRWKHPQDGIVFPDQFIGVAEQYGLIDDLTRAVVNGAFAQCKTWQDYGLHLLVAVNLSMDNLTQLEFAGYLLATAASAGVPPERIVFEVTESRLMNQVSTTLEILTRLRLNRFGLSIDDFGTGHSSLIQLRDIPFNELKVDKGFVHGIAGNATLRAIFSSSMSLARQLNMKTVAEGVEDQADWDFLRKTSCMLAQGYFIAKPMPADEIPIWISTWEDKAKYLTKPLNVNAD</sequence>
<comment type="caution">
    <text evidence="4">The sequence shown here is derived from an EMBL/GenBank/DDBJ whole genome shotgun (WGS) entry which is preliminary data.</text>
</comment>
<dbReference type="PROSITE" id="PS50883">
    <property type="entry name" value="EAL"/>
    <property type="match status" value="1"/>
</dbReference>
<protein>
    <submittedName>
        <fullName evidence="4">Histidine kinase</fullName>
    </submittedName>
</protein>
<dbReference type="PROSITE" id="PS50110">
    <property type="entry name" value="RESPONSE_REGULATORY"/>
    <property type="match status" value="1"/>
</dbReference>
<evidence type="ECO:0000313" key="5">
    <source>
        <dbReference type="Proteomes" id="UP000077628"/>
    </source>
</evidence>
<keyword evidence="4" id="KW-0418">Kinase</keyword>
<accession>A0A177N412</accession>
<keyword evidence="4" id="KW-0808">Transferase</keyword>
<dbReference type="PANTHER" id="PTHR33121">
    <property type="entry name" value="CYCLIC DI-GMP PHOSPHODIESTERASE PDEF"/>
    <property type="match status" value="1"/>
</dbReference>
<dbReference type="SUPFAM" id="SSF141868">
    <property type="entry name" value="EAL domain-like"/>
    <property type="match status" value="1"/>
</dbReference>
<evidence type="ECO:0000259" key="3">
    <source>
        <dbReference type="PROSITE" id="PS50883"/>
    </source>
</evidence>
<keyword evidence="1" id="KW-0597">Phosphoprotein</keyword>
<name>A0A177N412_9GAMM</name>